<accession>A0A7K5CEM2</accession>
<dbReference type="InterPro" id="IPR036595">
    <property type="entry name" value="A-macroglobulin_rcpt-bd_sf"/>
</dbReference>
<dbReference type="SMART" id="SM01419">
    <property type="entry name" value="Thiol-ester_cl"/>
    <property type="match status" value="1"/>
</dbReference>
<dbReference type="EMBL" id="VXBE01009580">
    <property type="protein sequence ID" value="NWS06089.1"/>
    <property type="molecule type" value="Genomic_DNA"/>
</dbReference>
<keyword evidence="6" id="KW-0325">Glycoprotein</keyword>
<keyword evidence="2" id="KW-0646">Protease inhibitor</keyword>
<keyword evidence="10" id="KW-1185">Reference proteome</keyword>
<dbReference type="SMART" id="SM01361">
    <property type="entry name" value="A2M_recep"/>
    <property type="match status" value="1"/>
</dbReference>
<dbReference type="InterPro" id="IPR014756">
    <property type="entry name" value="Ig_E-set"/>
</dbReference>
<evidence type="ECO:0000259" key="8">
    <source>
        <dbReference type="SMART" id="SM01361"/>
    </source>
</evidence>
<dbReference type="SUPFAM" id="SSF81296">
    <property type="entry name" value="E set domains"/>
    <property type="match status" value="1"/>
</dbReference>
<organism evidence="9 10">
    <name type="scientific">Motacilla alba</name>
    <name type="common">White wagtail</name>
    <name type="synonym">Pied wagtail</name>
    <dbReference type="NCBI Taxonomy" id="45807"/>
    <lineage>
        <taxon>Eukaryota</taxon>
        <taxon>Metazoa</taxon>
        <taxon>Chordata</taxon>
        <taxon>Craniata</taxon>
        <taxon>Vertebrata</taxon>
        <taxon>Euteleostomi</taxon>
        <taxon>Archelosauria</taxon>
        <taxon>Archosauria</taxon>
        <taxon>Dinosauria</taxon>
        <taxon>Saurischia</taxon>
        <taxon>Theropoda</taxon>
        <taxon>Coelurosauria</taxon>
        <taxon>Aves</taxon>
        <taxon>Neognathae</taxon>
        <taxon>Neoaves</taxon>
        <taxon>Telluraves</taxon>
        <taxon>Australaves</taxon>
        <taxon>Passeriformes</taxon>
        <taxon>Passeroidea</taxon>
        <taxon>Motacillidae</taxon>
        <taxon>Motacilla</taxon>
    </lineage>
</organism>
<protein>
    <submittedName>
        <fullName evidence="9">A2ML1 protein</fullName>
    </submittedName>
</protein>
<feature type="domain" description="Alpha-macroglobulin receptor-binding" evidence="8">
    <location>
        <begin position="847"/>
        <end position="935"/>
    </location>
</feature>
<evidence type="ECO:0000256" key="6">
    <source>
        <dbReference type="ARBA" id="ARBA00023180"/>
    </source>
</evidence>
<dbReference type="InterPro" id="IPR011625">
    <property type="entry name" value="A2M_N_BRD"/>
</dbReference>
<comment type="similarity">
    <text evidence="1">Belongs to the protease inhibitor I39 (alpha-2-macroglobulin) family.</text>
</comment>
<dbReference type="GO" id="GO:0004867">
    <property type="term" value="F:serine-type endopeptidase inhibitor activity"/>
    <property type="evidence" value="ECO:0007669"/>
    <property type="project" value="UniProtKB-KW"/>
</dbReference>
<dbReference type="Pfam" id="PF07677">
    <property type="entry name" value="A2M_recep"/>
    <property type="match status" value="1"/>
</dbReference>
<dbReference type="InterPro" id="IPR013783">
    <property type="entry name" value="Ig-like_fold"/>
</dbReference>
<dbReference type="InterPro" id="IPR008930">
    <property type="entry name" value="Terpenoid_cyclase/PrenylTrfase"/>
</dbReference>
<dbReference type="PROSITE" id="PS00477">
    <property type="entry name" value="ALPHA_2_MACROGLOBULIN"/>
    <property type="match status" value="1"/>
</dbReference>
<dbReference type="SMART" id="SM01360">
    <property type="entry name" value="A2M"/>
    <property type="match status" value="1"/>
</dbReference>
<dbReference type="InterPro" id="IPR041813">
    <property type="entry name" value="A2M_TED"/>
</dbReference>
<gene>
    <name evidence="9" type="primary">A2ml1_4</name>
    <name evidence="9" type="ORF">MOTALB_R09161</name>
</gene>
<name>A0A7K5CEM2_MOTAL</name>
<dbReference type="Gene3D" id="1.50.10.20">
    <property type="match status" value="1"/>
</dbReference>
<dbReference type="InterPro" id="IPR050473">
    <property type="entry name" value="A2M/Complement_sys"/>
</dbReference>
<comment type="caution">
    <text evidence="9">The sequence shown here is derived from an EMBL/GenBank/DDBJ whole genome shotgun (WGS) entry which is preliminary data.</text>
</comment>
<dbReference type="Gene3D" id="2.60.40.10">
    <property type="entry name" value="Immunoglobulins"/>
    <property type="match status" value="1"/>
</dbReference>
<keyword evidence="3" id="KW-0732">Signal</keyword>
<dbReference type="CDD" id="cd02897">
    <property type="entry name" value="A2M_2"/>
    <property type="match status" value="1"/>
</dbReference>
<dbReference type="Gene3D" id="2.60.120.1540">
    <property type="match status" value="1"/>
</dbReference>
<dbReference type="SUPFAM" id="SSF49410">
    <property type="entry name" value="Alpha-macroglobulin receptor domain"/>
    <property type="match status" value="1"/>
</dbReference>
<dbReference type="PANTHER" id="PTHR11412:SF182">
    <property type="entry name" value="ALPHA-2-MACROGLOBULIN-LIKE PROTEIN 1"/>
    <property type="match status" value="1"/>
</dbReference>
<evidence type="ECO:0000259" key="7">
    <source>
        <dbReference type="SMART" id="SM01360"/>
    </source>
</evidence>
<dbReference type="PANTHER" id="PTHR11412">
    <property type="entry name" value="MACROGLOBULIN / COMPLEMENT"/>
    <property type="match status" value="1"/>
</dbReference>
<dbReference type="InterPro" id="IPR011626">
    <property type="entry name" value="Alpha-macroglobulin_TED"/>
</dbReference>
<dbReference type="Gene3D" id="2.20.130.20">
    <property type="match status" value="1"/>
</dbReference>
<dbReference type="GO" id="GO:0005615">
    <property type="term" value="C:extracellular space"/>
    <property type="evidence" value="ECO:0007669"/>
    <property type="project" value="InterPro"/>
</dbReference>
<dbReference type="Pfam" id="PF07678">
    <property type="entry name" value="TED_complement"/>
    <property type="match status" value="1"/>
</dbReference>
<feature type="non-terminal residue" evidence="9">
    <location>
        <position position="940"/>
    </location>
</feature>
<dbReference type="AlphaFoldDB" id="A0A7K5CEM2"/>
<dbReference type="FunFam" id="1.50.10.20:FF:000001">
    <property type="entry name" value="CD109 isoform 1"/>
    <property type="match status" value="1"/>
</dbReference>
<keyword evidence="4" id="KW-0722">Serine protease inhibitor</keyword>
<evidence type="ECO:0000256" key="3">
    <source>
        <dbReference type="ARBA" id="ARBA00022729"/>
    </source>
</evidence>
<dbReference type="InterPro" id="IPR047565">
    <property type="entry name" value="Alpha-macroglob_thiol-ester_cl"/>
</dbReference>
<reference evidence="9 10" key="1">
    <citation type="submission" date="2019-09" db="EMBL/GenBank/DDBJ databases">
        <title>Bird 10,000 Genomes (B10K) Project - Family phase.</title>
        <authorList>
            <person name="Zhang G."/>
        </authorList>
    </citation>
    <scope>NUCLEOTIDE SEQUENCE [LARGE SCALE GENOMIC DNA]</scope>
    <source>
        <strain evidence="9">B10K-DU-001-75</strain>
        <tissue evidence="9">Muscle</tissue>
    </source>
</reference>
<dbReference type="Proteomes" id="UP000532252">
    <property type="component" value="Unassembled WGS sequence"/>
</dbReference>
<dbReference type="InterPro" id="IPR019742">
    <property type="entry name" value="MacrogloblnA2_CS"/>
</dbReference>
<dbReference type="Pfam" id="PF00207">
    <property type="entry name" value="A2M"/>
    <property type="match status" value="1"/>
</dbReference>
<evidence type="ECO:0000256" key="1">
    <source>
        <dbReference type="ARBA" id="ARBA00010952"/>
    </source>
</evidence>
<keyword evidence="5" id="KW-1015">Disulfide bond</keyword>
<feature type="domain" description="Alpha-2-macroglobulin" evidence="7">
    <location>
        <begin position="221"/>
        <end position="310"/>
    </location>
</feature>
<dbReference type="Gene3D" id="2.60.40.1930">
    <property type="match status" value="1"/>
</dbReference>
<evidence type="ECO:0000256" key="5">
    <source>
        <dbReference type="ARBA" id="ARBA00023157"/>
    </source>
</evidence>
<evidence type="ECO:0000256" key="4">
    <source>
        <dbReference type="ARBA" id="ARBA00022900"/>
    </source>
</evidence>
<sequence>LESSFSIPLMFSSTYAPAPRLVVYVIFPNGKIIADSAIFSVSTCFRNKVELSFSTPETLPGSQVGLRLQAAPGSTCAVWAVDPRAFRMKPGKELSSHSIYGLFPSVYNARYPRQVSEDDRSCGFPNSDEPDVFTAFRVKMRREDNLLVINFFLQEMGLKIMSNTNIKKPRVCPTTPLTTKLRERGISLLFPTEHLTSTYQPTMFPPFSATEEKAHKHFHQTWLWDLYSVGPSGNKSTTVTVPDAITGWKAGMFCTGRNGFGFAPASWLIVSKPFLVELPVPSSVVQGETFNLKATVSNNLQQCMRIQVTLEEFAHFQLKPCKGCVYSSCLCAGEAKTFQWSVTAEQLGLMNITLSTEAVASKELCGEEIPFVPKQGQKDTITKLIQVRPEGVLVEKAHSSILCPKKGNPAEESVSLVLPLNVVEGSVRATVSVTGDLMGMALQNLDHLVQLPHGCGEQNMVLFAPVVYVLQYLEKTRQLSPEIKDRATGFLRSGYQIQLQYQHPDGSYSEFGTKDEYGNTWLTAFVVKCFVQAKPYIYLDNRIIQAALTWLEFHQLPSGCFKNVGQLFHTFMKGGVDGEVPLAAYITAAYLEAGATPESAVVRRALGCIAPALPKAASPYTQALLAYTFALAKDSQRTQELLNVLDQKAIRADGQIHWSQTSSKPRTSTSPWSQPVPVDVELTAYVLLALLSKPNVTESDLTTASGIVAWLTRQQNAYGGFASTQDTVVALQALAKYAALTHSTQGDAEVRVRSHGGFGKKFQVSYQNRLLVQEAALAEVPGKFLVQAHGSCCVFTRMVLRYNTPSPQDSTSFALQVKTEPVNCTKDNTRSVTVHVNVSYNGKKSTSNMVILEVSLLTGFALAPGSGMSVRSHGHSVRRTEKTQGGVAIYLDKLSHISDTYVLHLEQEIEVTNLKPGHVRVYDYYSPEEQALADYNVFCI</sequence>
<dbReference type="InterPro" id="IPR009048">
    <property type="entry name" value="A-macroglobulin_rcpt-bd"/>
</dbReference>
<evidence type="ECO:0000313" key="9">
    <source>
        <dbReference type="EMBL" id="NWS06089.1"/>
    </source>
</evidence>
<dbReference type="Gene3D" id="2.60.40.690">
    <property type="entry name" value="Alpha-macroglobulin, receptor-binding domain"/>
    <property type="match status" value="1"/>
</dbReference>
<feature type="non-terminal residue" evidence="9">
    <location>
        <position position="1"/>
    </location>
</feature>
<evidence type="ECO:0000313" key="10">
    <source>
        <dbReference type="Proteomes" id="UP000532252"/>
    </source>
</evidence>
<proteinExistence type="inferred from homology"/>
<dbReference type="SUPFAM" id="SSF48239">
    <property type="entry name" value="Terpenoid cyclases/Protein prenyltransferases"/>
    <property type="match status" value="1"/>
</dbReference>
<dbReference type="Pfam" id="PF07703">
    <property type="entry name" value="A2M_BRD"/>
    <property type="match status" value="1"/>
</dbReference>
<evidence type="ECO:0000256" key="2">
    <source>
        <dbReference type="ARBA" id="ARBA00022690"/>
    </source>
</evidence>
<dbReference type="InterPro" id="IPR001599">
    <property type="entry name" value="Macroglobln_a2"/>
</dbReference>